<evidence type="ECO:0000313" key="3">
    <source>
        <dbReference type="EMBL" id="CAD7659275.1"/>
    </source>
</evidence>
<evidence type="ECO:0000259" key="1">
    <source>
        <dbReference type="PROSITE" id="PS50041"/>
    </source>
</evidence>
<feature type="non-terminal residue" evidence="3">
    <location>
        <position position="1"/>
    </location>
</feature>
<dbReference type="Pfam" id="PF00650">
    <property type="entry name" value="CRAL_TRIO"/>
    <property type="match status" value="1"/>
</dbReference>
<evidence type="ECO:0000313" key="4">
    <source>
        <dbReference type="Proteomes" id="UP000728032"/>
    </source>
</evidence>
<dbReference type="Gene3D" id="3.40.525.10">
    <property type="entry name" value="CRAL-TRIO lipid binding domain"/>
    <property type="match status" value="1"/>
</dbReference>
<dbReference type="Proteomes" id="UP000728032">
    <property type="component" value="Unassembled WGS sequence"/>
</dbReference>
<dbReference type="InterPro" id="IPR016187">
    <property type="entry name" value="CTDL_fold"/>
</dbReference>
<dbReference type="InterPro" id="IPR016186">
    <property type="entry name" value="C-type_lectin-like/link_sf"/>
</dbReference>
<dbReference type="EMBL" id="CAJPVJ010016961">
    <property type="protein sequence ID" value="CAG2176437.1"/>
    <property type="molecule type" value="Genomic_DNA"/>
</dbReference>
<evidence type="ECO:0008006" key="5">
    <source>
        <dbReference type="Google" id="ProtNLM"/>
    </source>
</evidence>
<evidence type="ECO:0000259" key="2">
    <source>
        <dbReference type="PROSITE" id="PS50191"/>
    </source>
</evidence>
<dbReference type="InterPro" id="IPR001304">
    <property type="entry name" value="C-type_lectin-like"/>
</dbReference>
<dbReference type="SUPFAM" id="SSF56436">
    <property type="entry name" value="C-type lectin-like"/>
    <property type="match status" value="2"/>
</dbReference>
<dbReference type="CDD" id="cd00037">
    <property type="entry name" value="CLECT"/>
    <property type="match status" value="1"/>
</dbReference>
<dbReference type="PROSITE" id="PS50191">
    <property type="entry name" value="CRAL_TRIO"/>
    <property type="match status" value="1"/>
</dbReference>
<dbReference type="Gene3D" id="3.10.100.10">
    <property type="entry name" value="Mannose-Binding Protein A, subunit A"/>
    <property type="match status" value="2"/>
</dbReference>
<dbReference type="SUPFAM" id="SSF52087">
    <property type="entry name" value="CRAL/TRIO domain"/>
    <property type="match status" value="1"/>
</dbReference>
<dbReference type="InterPro" id="IPR036273">
    <property type="entry name" value="CRAL/TRIO_N_dom_sf"/>
</dbReference>
<dbReference type="PANTHER" id="PTHR22803">
    <property type="entry name" value="MANNOSE, PHOSPHOLIPASE, LECTIN RECEPTOR RELATED"/>
    <property type="match status" value="1"/>
</dbReference>
<reference evidence="3" key="1">
    <citation type="submission" date="2020-11" db="EMBL/GenBank/DDBJ databases">
        <authorList>
            <person name="Tran Van P."/>
        </authorList>
    </citation>
    <scope>NUCLEOTIDE SEQUENCE</scope>
</reference>
<keyword evidence="4" id="KW-1185">Reference proteome</keyword>
<dbReference type="InterPro" id="IPR001251">
    <property type="entry name" value="CRAL-TRIO_dom"/>
</dbReference>
<dbReference type="CDD" id="cd00170">
    <property type="entry name" value="SEC14"/>
    <property type="match status" value="1"/>
</dbReference>
<gene>
    <name evidence="3" type="ORF">ONB1V03_LOCUS15871</name>
</gene>
<dbReference type="InterPro" id="IPR050111">
    <property type="entry name" value="C-type_lectin/snaclec_domain"/>
</dbReference>
<proteinExistence type="predicted"/>
<accession>A0A7R9MFH6</accession>
<sequence>AQEYEAIAQIRSAFEAEFKCNPDLYHKSDVDRVLENDWTVHRFLLAGDGTASAGLTRLMNAMKWRKEWAIHEMSETDFPKQFYQMMRFGRARNGSTIVLTRAQFYIPLNEWRELFKKFFVFVLETLDRQNTGAGITVVLDLRDCRLFNVDFDFVWFVKPIQSKYYPFLLRQQLNCDIPWILSSVSQFILSLMPQKTRKLMHFIKLCELSDHVMEEYIPVYMGGTGVRNYSWIPDTCTGVEELAKSLDLSEKNLKKLVWHDANEACLSNNANLVSIHNPTDNFVLSHRPRLGYTYNTVYWIGLNSLVERGIYKWSDNKPNEYSNMANTNSQGQPLDPDVRFQGRCVSIRSVLNTTSVIPKDVGKWFKDDCNLVHSFICGRPVNEVVVPPTPPPKGNCPKDWYQYADNKCMKYMNKSMTFSDGRAQCLSLKAEMVSIHSQEEQDFISAMLYGKTQPYIGFKKDASTLIGMCVTIEKQRHVEDEYM</sequence>
<feature type="domain" description="CRAL-TRIO" evidence="2">
    <location>
        <begin position="75"/>
        <end position="229"/>
    </location>
</feature>
<dbReference type="InterPro" id="IPR036865">
    <property type="entry name" value="CRAL-TRIO_dom_sf"/>
</dbReference>
<protein>
    <recommendedName>
        <fullName evidence="5">C-type lectin domain-containing protein</fullName>
    </recommendedName>
</protein>
<dbReference type="SUPFAM" id="SSF46938">
    <property type="entry name" value="CRAL/TRIO N-terminal domain"/>
    <property type="match status" value="1"/>
</dbReference>
<dbReference type="OrthoDB" id="6504392at2759"/>
<feature type="domain" description="C-type lectin" evidence="1">
    <location>
        <begin position="258"/>
        <end position="378"/>
    </location>
</feature>
<dbReference type="PROSITE" id="PS50041">
    <property type="entry name" value="C_TYPE_LECTIN_2"/>
    <property type="match status" value="1"/>
</dbReference>
<dbReference type="Pfam" id="PF00059">
    <property type="entry name" value="Lectin_C"/>
    <property type="match status" value="2"/>
</dbReference>
<dbReference type="AlphaFoldDB" id="A0A7R9MFH6"/>
<dbReference type="EMBL" id="OC931786">
    <property type="protein sequence ID" value="CAD7659275.1"/>
    <property type="molecule type" value="Genomic_DNA"/>
</dbReference>
<name>A0A7R9MFH6_9ACAR</name>
<organism evidence="3">
    <name type="scientific">Oppiella nova</name>
    <dbReference type="NCBI Taxonomy" id="334625"/>
    <lineage>
        <taxon>Eukaryota</taxon>
        <taxon>Metazoa</taxon>
        <taxon>Ecdysozoa</taxon>
        <taxon>Arthropoda</taxon>
        <taxon>Chelicerata</taxon>
        <taxon>Arachnida</taxon>
        <taxon>Acari</taxon>
        <taxon>Acariformes</taxon>
        <taxon>Sarcoptiformes</taxon>
        <taxon>Oribatida</taxon>
        <taxon>Brachypylina</taxon>
        <taxon>Oppioidea</taxon>
        <taxon>Oppiidae</taxon>
        <taxon>Oppiella</taxon>
    </lineage>
</organism>
<dbReference type="SMART" id="SM00034">
    <property type="entry name" value="CLECT"/>
    <property type="match status" value="2"/>
</dbReference>